<evidence type="ECO:0000313" key="3">
    <source>
        <dbReference type="Proteomes" id="UP000001292"/>
    </source>
</evidence>
<keyword evidence="3" id="KW-1185">Reference proteome</keyword>
<gene>
    <name evidence="2" type="primary">Dsec\GM12274</name>
    <name evidence="2" type="ORF">Dsec_GM12274</name>
</gene>
<evidence type="ECO:0000256" key="1">
    <source>
        <dbReference type="SAM" id="Phobius"/>
    </source>
</evidence>
<proteinExistence type="predicted"/>
<feature type="transmembrane region" description="Helical" evidence="1">
    <location>
        <begin position="12"/>
        <end position="33"/>
    </location>
</feature>
<evidence type="ECO:0000313" key="2">
    <source>
        <dbReference type="EMBL" id="EDW53292.1"/>
    </source>
</evidence>
<sequence>MRYKIQYRIPRYILYLYYLLHFLKLIFLFTFLACNSKFFNDFLPVQLQLLLSPSASSPLSPFGLCSALSSAVFGFQFATPSPSPTPSVTFLSPTPFPPVPLYP</sequence>
<dbReference type="AlphaFoldDB" id="B4HZ35"/>
<dbReference type="EMBL" id="CH480819">
    <property type="protein sequence ID" value="EDW53292.1"/>
    <property type="molecule type" value="Genomic_DNA"/>
</dbReference>
<dbReference type="HOGENOM" id="CLU_2266521_0_0_1"/>
<accession>B4HZ35</accession>
<organism evidence="3">
    <name type="scientific">Drosophila sechellia</name>
    <name type="common">Fruit fly</name>
    <dbReference type="NCBI Taxonomy" id="7238"/>
    <lineage>
        <taxon>Eukaryota</taxon>
        <taxon>Metazoa</taxon>
        <taxon>Ecdysozoa</taxon>
        <taxon>Arthropoda</taxon>
        <taxon>Hexapoda</taxon>
        <taxon>Insecta</taxon>
        <taxon>Pterygota</taxon>
        <taxon>Neoptera</taxon>
        <taxon>Endopterygota</taxon>
        <taxon>Diptera</taxon>
        <taxon>Brachycera</taxon>
        <taxon>Muscomorpha</taxon>
        <taxon>Ephydroidea</taxon>
        <taxon>Drosophilidae</taxon>
        <taxon>Drosophila</taxon>
        <taxon>Sophophora</taxon>
    </lineage>
</organism>
<keyword evidence="1" id="KW-0812">Transmembrane</keyword>
<dbReference type="OMA" id="RYILYLY"/>
<keyword evidence="1" id="KW-1133">Transmembrane helix</keyword>
<keyword evidence="1" id="KW-0472">Membrane</keyword>
<protein>
    <submittedName>
        <fullName evidence="2">GM12274</fullName>
    </submittedName>
</protein>
<dbReference type="Proteomes" id="UP000001292">
    <property type="component" value="Unassembled WGS sequence"/>
</dbReference>
<reference evidence="2 3" key="1">
    <citation type="journal article" date="2007" name="Nature">
        <title>Evolution of genes and genomes on the Drosophila phylogeny.</title>
        <authorList>
            <consortium name="Drosophila 12 Genomes Consortium"/>
            <person name="Clark A.G."/>
            <person name="Eisen M.B."/>
            <person name="Smith D.R."/>
            <person name="Bergman C.M."/>
            <person name="Oliver B."/>
            <person name="Markow T.A."/>
            <person name="Kaufman T.C."/>
            <person name="Kellis M."/>
            <person name="Gelbart W."/>
            <person name="Iyer V.N."/>
            <person name="Pollard D.A."/>
            <person name="Sackton T.B."/>
            <person name="Larracuente A.M."/>
            <person name="Singh N.D."/>
            <person name="Abad J.P."/>
            <person name="Abt D.N."/>
            <person name="Adryan B."/>
            <person name="Aguade M."/>
            <person name="Akashi H."/>
            <person name="Anderson W.W."/>
            <person name="Aquadro C.F."/>
            <person name="Ardell D.H."/>
            <person name="Arguello R."/>
            <person name="Artieri C.G."/>
            <person name="Barbash D.A."/>
            <person name="Barker D."/>
            <person name="Barsanti P."/>
            <person name="Batterham P."/>
            <person name="Batzoglou S."/>
            <person name="Begun D."/>
            <person name="Bhutkar A."/>
            <person name="Blanco E."/>
            <person name="Bosak S.A."/>
            <person name="Bradley R.K."/>
            <person name="Brand A.D."/>
            <person name="Brent M.R."/>
            <person name="Brooks A.N."/>
            <person name="Brown R.H."/>
            <person name="Butlin R.K."/>
            <person name="Caggese C."/>
            <person name="Calvi B.R."/>
            <person name="Bernardo de Carvalho A."/>
            <person name="Caspi A."/>
            <person name="Castrezana S."/>
            <person name="Celniker S.E."/>
            <person name="Chang J.L."/>
            <person name="Chapple C."/>
            <person name="Chatterji S."/>
            <person name="Chinwalla A."/>
            <person name="Civetta A."/>
            <person name="Clifton S.W."/>
            <person name="Comeron J.M."/>
            <person name="Costello J.C."/>
            <person name="Coyne J.A."/>
            <person name="Daub J."/>
            <person name="David R.G."/>
            <person name="Delcher A.L."/>
            <person name="Delehaunty K."/>
            <person name="Do C.B."/>
            <person name="Ebling H."/>
            <person name="Edwards K."/>
            <person name="Eickbush T."/>
            <person name="Evans J.D."/>
            <person name="Filipski A."/>
            <person name="Findeiss S."/>
            <person name="Freyhult E."/>
            <person name="Fulton L."/>
            <person name="Fulton R."/>
            <person name="Garcia A.C."/>
            <person name="Gardiner A."/>
            <person name="Garfield D.A."/>
            <person name="Garvin B.E."/>
            <person name="Gibson G."/>
            <person name="Gilbert D."/>
            <person name="Gnerre S."/>
            <person name="Godfrey J."/>
            <person name="Good R."/>
            <person name="Gotea V."/>
            <person name="Gravely B."/>
            <person name="Greenberg A.J."/>
            <person name="Griffiths-Jones S."/>
            <person name="Gross S."/>
            <person name="Guigo R."/>
            <person name="Gustafson E.A."/>
            <person name="Haerty W."/>
            <person name="Hahn M.W."/>
            <person name="Halligan D.L."/>
            <person name="Halpern A.L."/>
            <person name="Halter G.M."/>
            <person name="Han M.V."/>
            <person name="Heger A."/>
            <person name="Hillier L."/>
            <person name="Hinrichs A.S."/>
            <person name="Holmes I."/>
            <person name="Hoskins R.A."/>
            <person name="Hubisz M.J."/>
            <person name="Hultmark D."/>
            <person name="Huntley M.A."/>
            <person name="Jaffe D.B."/>
            <person name="Jagadeeshan S."/>
            <person name="Jeck W.R."/>
            <person name="Johnson J."/>
            <person name="Jones C.D."/>
            <person name="Jordan W.C."/>
            <person name="Karpen G.H."/>
            <person name="Kataoka E."/>
            <person name="Keightley P.D."/>
            <person name="Kheradpour P."/>
            <person name="Kirkness E.F."/>
            <person name="Koerich L.B."/>
            <person name="Kristiansen K."/>
            <person name="Kudrna D."/>
            <person name="Kulathinal R.J."/>
            <person name="Kumar S."/>
            <person name="Kwok R."/>
            <person name="Lander E."/>
            <person name="Langley C.H."/>
            <person name="Lapoint R."/>
            <person name="Lazzaro B.P."/>
            <person name="Lee S.J."/>
            <person name="Levesque L."/>
            <person name="Li R."/>
            <person name="Lin C.F."/>
            <person name="Lin M.F."/>
            <person name="Lindblad-Toh K."/>
            <person name="Llopart A."/>
            <person name="Long M."/>
            <person name="Low L."/>
            <person name="Lozovsky E."/>
            <person name="Lu J."/>
            <person name="Luo M."/>
            <person name="Machado C.A."/>
            <person name="Makalowski W."/>
            <person name="Marzo M."/>
            <person name="Matsuda M."/>
            <person name="Matzkin L."/>
            <person name="McAllister B."/>
            <person name="McBride C.S."/>
            <person name="McKernan B."/>
            <person name="McKernan K."/>
            <person name="Mendez-Lago M."/>
            <person name="Minx P."/>
            <person name="Mollenhauer M.U."/>
            <person name="Montooth K."/>
            <person name="Mount S.M."/>
            <person name="Mu X."/>
            <person name="Myers E."/>
            <person name="Negre B."/>
            <person name="Newfeld S."/>
            <person name="Nielsen R."/>
            <person name="Noor M.A."/>
            <person name="O'Grady P."/>
            <person name="Pachter L."/>
            <person name="Papaceit M."/>
            <person name="Parisi M.J."/>
            <person name="Parisi M."/>
            <person name="Parts L."/>
            <person name="Pedersen J.S."/>
            <person name="Pesole G."/>
            <person name="Phillippy A.M."/>
            <person name="Ponting C.P."/>
            <person name="Pop M."/>
            <person name="Porcelli D."/>
            <person name="Powell J.R."/>
            <person name="Prohaska S."/>
            <person name="Pruitt K."/>
            <person name="Puig M."/>
            <person name="Quesneville H."/>
            <person name="Ram K.R."/>
            <person name="Rand D."/>
            <person name="Rasmussen M.D."/>
            <person name="Reed L.K."/>
            <person name="Reenan R."/>
            <person name="Reily A."/>
            <person name="Remington K.A."/>
            <person name="Rieger T.T."/>
            <person name="Ritchie M.G."/>
            <person name="Robin C."/>
            <person name="Rogers Y.H."/>
            <person name="Rohde C."/>
            <person name="Rozas J."/>
            <person name="Rubenfield M.J."/>
            <person name="Ruiz A."/>
            <person name="Russo S."/>
            <person name="Salzberg S.L."/>
            <person name="Sanchez-Gracia A."/>
            <person name="Saranga D.J."/>
            <person name="Sato H."/>
            <person name="Schaeffer S.W."/>
            <person name="Schatz M.C."/>
            <person name="Schlenke T."/>
            <person name="Schwartz R."/>
            <person name="Segarra C."/>
            <person name="Singh R.S."/>
            <person name="Sirot L."/>
            <person name="Sirota M."/>
            <person name="Sisneros N.B."/>
            <person name="Smith C.D."/>
            <person name="Smith T.F."/>
            <person name="Spieth J."/>
            <person name="Stage D.E."/>
            <person name="Stark A."/>
            <person name="Stephan W."/>
            <person name="Strausberg R.L."/>
            <person name="Strempel S."/>
            <person name="Sturgill D."/>
            <person name="Sutton G."/>
            <person name="Sutton G.G."/>
            <person name="Tao W."/>
            <person name="Teichmann S."/>
            <person name="Tobari Y.N."/>
            <person name="Tomimura Y."/>
            <person name="Tsolas J.M."/>
            <person name="Valente V.L."/>
            <person name="Venter E."/>
            <person name="Venter J.C."/>
            <person name="Vicario S."/>
            <person name="Vieira F.G."/>
            <person name="Vilella A.J."/>
            <person name="Villasante A."/>
            <person name="Walenz B."/>
            <person name="Wang J."/>
            <person name="Wasserman M."/>
            <person name="Watts T."/>
            <person name="Wilson D."/>
            <person name="Wilson R.K."/>
            <person name="Wing R.A."/>
            <person name="Wolfner M.F."/>
            <person name="Wong A."/>
            <person name="Wong G.K."/>
            <person name="Wu C.I."/>
            <person name="Wu G."/>
            <person name="Yamamoto D."/>
            <person name="Yang H.P."/>
            <person name="Yang S.P."/>
            <person name="Yorke J.A."/>
            <person name="Yoshida K."/>
            <person name="Zdobnov E."/>
            <person name="Zhang P."/>
            <person name="Zhang Y."/>
            <person name="Zimin A.V."/>
            <person name="Baldwin J."/>
            <person name="Abdouelleil A."/>
            <person name="Abdulkadir J."/>
            <person name="Abebe A."/>
            <person name="Abera B."/>
            <person name="Abreu J."/>
            <person name="Acer S.C."/>
            <person name="Aftuck L."/>
            <person name="Alexander A."/>
            <person name="An P."/>
            <person name="Anderson E."/>
            <person name="Anderson S."/>
            <person name="Arachi H."/>
            <person name="Azer M."/>
            <person name="Bachantsang P."/>
            <person name="Barry A."/>
            <person name="Bayul T."/>
            <person name="Berlin A."/>
            <person name="Bessette D."/>
            <person name="Bloom T."/>
            <person name="Blye J."/>
            <person name="Boguslavskiy L."/>
            <person name="Bonnet C."/>
            <person name="Boukhgalter B."/>
            <person name="Bourzgui I."/>
            <person name="Brown A."/>
            <person name="Cahill P."/>
            <person name="Channer S."/>
            <person name="Cheshatsang Y."/>
            <person name="Chuda L."/>
            <person name="Citroen M."/>
            <person name="Collymore A."/>
            <person name="Cooke P."/>
            <person name="Costello M."/>
            <person name="D'Aco K."/>
            <person name="Daza R."/>
            <person name="De Haan G."/>
            <person name="DeGray S."/>
            <person name="DeMaso C."/>
            <person name="Dhargay N."/>
            <person name="Dooley K."/>
            <person name="Dooley E."/>
            <person name="Doricent M."/>
            <person name="Dorje P."/>
            <person name="Dorjee K."/>
            <person name="Dupes A."/>
            <person name="Elong R."/>
            <person name="Falk J."/>
            <person name="Farina A."/>
            <person name="Faro S."/>
            <person name="Ferguson D."/>
            <person name="Fisher S."/>
            <person name="Foley C.D."/>
            <person name="Franke A."/>
            <person name="Friedrich D."/>
            <person name="Gadbois L."/>
            <person name="Gearin G."/>
            <person name="Gearin C.R."/>
            <person name="Giannoukos G."/>
            <person name="Goode T."/>
            <person name="Graham J."/>
            <person name="Grandbois E."/>
            <person name="Grewal S."/>
            <person name="Gyaltsen K."/>
            <person name="Hafez N."/>
            <person name="Hagos B."/>
            <person name="Hall J."/>
            <person name="Henson C."/>
            <person name="Hollinger A."/>
            <person name="Honan T."/>
            <person name="Huard M.D."/>
            <person name="Hughes L."/>
            <person name="Hurhula B."/>
            <person name="Husby M.E."/>
            <person name="Kamat A."/>
            <person name="Kanga B."/>
            <person name="Kashin S."/>
            <person name="Khazanovich D."/>
            <person name="Kisner P."/>
            <person name="Lance K."/>
            <person name="Lara M."/>
            <person name="Lee W."/>
            <person name="Lennon N."/>
            <person name="Letendre F."/>
            <person name="LeVine R."/>
            <person name="Lipovsky A."/>
            <person name="Liu X."/>
            <person name="Liu J."/>
            <person name="Liu S."/>
            <person name="Lokyitsang T."/>
            <person name="Lokyitsang Y."/>
            <person name="Lubonja R."/>
            <person name="Lui A."/>
            <person name="MacDonald P."/>
            <person name="Magnisalis V."/>
            <person name="Maru K."/>
            <person name="Matthews C."/>
            <person name="McCusker W."/>
            <person name="McDonough S."/>
            <person name="Mehta T."/>
            <person name="Meldrim J."/>
            <person name="Meneus L."/>
            <person name="Mihai O."/>
            <person name="Mihalev A."/>
            <person name="Mihova T."/>
            <person name="Mittelman R."/>
            <person name="Mlenga V."/>
            <person name="Montmayeur A."/>
            <person name="Mulrain L."/>
            <person name="Navidi A."/>
            <person name="Naylor J."/>
            <person name="Negash T."/>
            <person name="Nguyen T."/>
            <person name="Nguyen N."/>
            <person name="Nicol R."/>
            <person name="Norbu C."/>
            <person name="Norbu N."/>
            <person name="Novod N."/>
            <person name="O'Neill B."/>
            <person name="Osman S."/>
            <person name="Markiewicz E."/>
            <person name="Oyono O.L."/>
            <person name="Patti C."/>
            <person name="Phunkhang P."/>
            <person name="Pierre F."/>
            <person name="Priest M."/>
            <person name="Raghuraman S."/>
            <person name="Rege F."/>
            <person name="Reyes R."/>
            <person name="Rise C."/>
            <person name="Rogov P."/>
            <person name="Ross K."/>
            <person name="Ryan E."/>
            <person name="Settipalli S."/>
            <person name="Shea T."/>
            <person name="Sherpa N."/>
            <person name="Shi L."/>
            <person name="Shih D."/>
            <person name="Sparrow T."/>
            <person name="Spaulding J."/>
            <person name="Stalker J."/>
            <person name="Stange-Thomann N."/>
            <person name="Stavropoulos S."/>
            <person name="Stone C."/>
            <person name="Strader C."/>
            <person name="Tesfaye S."/>
            <person name="Thomson T."/>
            <person name="Thoulutsang Y."/>
            <person name="Thoulutsang D."/>
            <person name="Topham K."/>
            <person name="Topping I."/>
            <person name="Tsamla T."/>
            <person name="Vassiliev H."/>
            <person name="Vo A."/>
            <person name="Wangchuk T."/>
            <person name="Wangdi T."/>
            <person name="Weiand M."/>
            <person name="Wilkinson J."/>
            <person name="Wilson A."/>
            <person name="Yadav S."/>
            <person name="Young G."/>
            <person name="Yu Q."/>
            <person name="Zembek L."/>
            <person name="Zhong D."/>
            <person name="Zimmer A."/>
            <person name="Zwirko Z."/>
            <person name="Jaffe D.B."/>
            <person name="Alvarez P."/>
            <person name="Brockman W."/>
            <person name="Butler J."/>
            <person name="Chin C."/>
            <person name="Gnerre S."/>
            <person name="Grabherr M."/>
            <person name="Kleber M."/>
            <person name="Mauceli E."/>
            <person name="MacCallum I."/>
        </authorList>
    </citation>
    <scope>NUCLEOTIDE SEQUENCE [LARGE SCALE GENOMIC DNA]</scope>
    <source>
        <strain evidence="3">Rob3c / Tucson 14021-0248.25</strain>
    </source>
</reference>
<name>B4HZ35_DROSE</name>